<evidence type="ECO:0000256" key="1">
    <source>
        <dbReference type="ARBA" id="ARBA00022614"/>
    </source>
</evidence>
<dbReference type="InterPro" id="IPR013098">
    <property type="entry name" value="Ig_I-set"/>
</dbReference>
<evidence type="ECO:0000256" key="2">
    <source>
        <dbReference type="ARBA" id="ARBA00022729"/>
    </source>
</evidence>
<dbReference type="PROSITE" id="PS50835">
    <property type="entry name" value="IG_LIKE"/>
    <property type="match status" value="1"/>
</dbReference>
<dbReference type="InterPro" id="IPR036179">
    <property type="entry name" value="Ig-like_dom_sf"/>
</dbReference>
<dbReference type="InterPro" id="IPR050467">
    <property type="entry name" value="LRFN"/>
</dbReference>
<dbReference type="InterPro" id="IPR001611">
    <property type="entry name" value="Leu-rich_rpt"/>
</dbReference>
<dbReference type="InterPro" id="IPR007110">
    <property type="entry name" value="Ig-like_dom"/>
</dbReference>
<dbReference type="Proteomes" id="UP000694941">
    <property type="component" value="Unplaced"/>
</dbReference>
<keyword evidence="5" id="KW-0325">Glycoprotein</keyword>
<protein>
    <submittedName>
        <fullName evidence="8">Peroxidasin-like</fullName>
    </submittedName>
</protein>
<dbReference type="InterPro" id="IPR003591">
    <property type="entry name" value="Leu-rich_rpt_typical-subtyp"/>
</dbReference>
<organism evidence="7 8">
    <name type="scientific">Limulus polyphemus</name>
    <name type="common">Atlantic horseshoe crab</name>
    <dbReference type="NCBI Taxonomy" id="6850"/>
    <lineage>
        <taxon>Eukaryota</taxon>
        <taxon>Metazoa</taxon>
        <taxon>Ecdysozoa</taxon>
        <taxon>Arthropoda</taxon>
        <taxon>Chelicerata</taxon>
        <taxon>Merostomata</taxon>
        <taxon>Xiphosura</taxon>
        <taxon>Limulidae</taxon>
        <taxon>Limulus</taxon>
    </lineage>
</organism>
<dbReference type="SUPFAM" id="SSF52058">
    <property type="entry name" value="L domain-like"/>
    <property type="match status" value="1"/>
</dbReference>
<evidence type="ECO:0000259" key="6">
    <source>
        <dbReference type="PROSITE" id="PS50835"/>
    </source>
</evidence>
<feature type="domain" description="Ig-like" evidence="6">
    <location>
        <begin position="104"/>
        <end position="192"/>
    </location>
</feature>
<dbReference type="SUPFAM" id="SSF48726">
    <property type="entry name" value="Immunoglobulin"/>
    <property type="match status" value="1"/>
</dbReference>
<name>A0ABM1C2X4_LIMPO</name>
<dbReference type="Pfam" id="PF01463">
    <property type="entry name" value="LRRCT"/>
    <property type="match status" value="1"/>
</dbReference>
<dbReference type="InterPro" id="IPR000483">
    <property type="entry name" value="Cys-rich_flank_reg_C"/>
</dbReference>
<evidence type="ECO:0000256" key="5">
    <source>
        <dbReference type="ARBA" id="ARBA00023180"/>
    </source>
</evidence>
<evidence type="ECO:0000313" key="8">
    <source>
        <dbReference type="RefSeq" id="XP_013793255.2"/>
    </source>
</evidence>
<dbReference type="SMART" id="SM00409">
    <property type="entry name" value="IG"/>
    <property type="match status" value="1"/>
</dbReference>
<dbReference type="PANTHER" id="PTHR45842">
    <property type="entry name" value="SYNAPTIC ADHESION-LIKE MOLECULE SALM"/>
    <property type="match status" value="1"/>
</dbReference>
<proteinExistence type="predicted"/>
<dbReference type="Pfam" id="PF07679">
    <property type="entry name" value="I-set"/>
    <property type="match status" value="1"/>
</dbReference>
<dbReference type="GeneID" id="106477209"/>
<dbReference type="InterPro" id="IPR013783">
    <property type="entry name" value="Ig-like_fold"/>
</dbReference>
<keyword evidence="3" id="KW-0677">Repeat</keyword>
<dbReference type="SMART" id="SM00408">
    <property type="entry name" value="IGc2"/>
    <property type="match status" value="1"/>
</dbReference>
<keyword evidence="2" id="KW-0732">Signal</keyword>
<keyword evidence="4" id="KW-1015">Disulfide bond</keyword>
<dbReference type="InterPro" id="IPR032675">
    <property type="entry name" value="LRR_dom_sf"/>
</dbReference>
<dbReference type="PROSITE" id="PS51450">
    <property type="entry name" value="LRR"/>
    <property type="match status" value="1"/>
</dbReference>
<accession>A0ABM1C2X4</accession>
<dbReference type="InterPro" id="IPR003598">
    <property type="entry name" value="Ig_sub2"/>
</dbReference>
<dbReference type="RefSeq" id="XP_013793255.2">
    <property type="nucleotide sequence ID" value="XM_013937801.2"/>
</dbReference>
<sequence length="199" mass="22581">MHFNEIEAIEPNTFSNLPSLERLFLHNNRLSRIPVGAFRDMKSLRRLRLDSNTLICDCHLLWLSEMLKEKQTTTQAAATCEYPVSLQGKSLTALSFDDFHCKKPQFTEEPTDVDVSFGGTVYFSCKADGDPEPEIVWLHNKNEIIPEEDARLSILNDGTLMITEARDSDQGVYECMAKNAAGEAKSRTAQIRYYGDRGR</sequence>
<dbReference type="Gene3D" id="3.80.10.10">
    <property type="entry name" value="Ribonuclease Inhibitor"/>
    <property type="match status" value="1"/>
</dbReference>
<evidence type="ECO:0000256" key="4">
    <source>
        <dbReference type="ARBA" id="ARBA00023157"/>
    </source>
</evidence>
<dbReference type="Pfam" id="PF13855">
    <property type="entry name" value="LRR_8"/>
    <property type="match status" value="1"/>
</dbReference>
<dbReference type="SMART" id="SM00082">
    <property type="entry name" value="LRRCT"/>
    <property type="match status" value="1"/>
</dbReference>
<evidence type="ECO:0000256" key="3">
    <source>
        <dbReference type="ARBA" id="ARBA00022737"/>
    </source>
</evidence>
<keyword evidence="1" id="KW-0433">Leucine-rich repeat</keyword>
<evidence type="ECO:0000313" key="7">
    <source>
        <dbReference type="Proteomes" id="UP000694941"/>
    </source>
</evidence>
<gene>
    <name evidence="8" type="primary">LOC106477209</name>
</gene>
<dbReference type="InterPro" id="IPR003599">
    <property type="entry name" value="Ig_sub"/>
</dbReference>
<keyword evidence="7" id="KW-1185">Reference proteome</keyword>
<reference evidence="8" key="1">
    <citation type="submission" date="2025-08" db="UniProtKB">
        <authorList>
            <consortium name="RefSeq"/>
        </authorList>
    </citation>
    <scope>IDENTIFICATION</scope>
    <source>
        <tissue evidence="8">Muscle</tissue>
    </source>
</reference>
<dbReference type="SMART" id="SM00369">
    <property type="entry name" value="LRR_TYP"/>
    <property type="match status" value="1"/>
</dbReference>
<dbReference type="PANTHER" id="PTHR45842:SF12">
    <property type="entry name" value="KEKKON 5, ISOFORM A"/>
    <property type="match status" value="1"/>
</dbReference>
<dbReference type="Gene3D" id="2.60.40.10">
    <property type="entry name" value="Immunoglobulins"/>
    <property type="match status" value="1"/>
</dbReference>